<dbReference type="SUPFAM" id="SSF143870">
    <property type="entry name" value="PF0523-like"/>
    <property type="match status" value="1"/>
</dbReference>
<gene>
    <name evidence="1" type="ORF">B2A_10224</name>
</gene>
<dbReference type="NCBIfam" id="NF011465">
    <property type="entry name" value="PRK14886.1-1"/>
    <property type="match status" value="1"/>
</dbReference>
<dbReference type="AlphaFoldDB" id="T1AKZ4"/>
<organism evidence="1">
    <name type="scientific">mine drainage metagenome</name>
    <dbReference type="NCBI Taxonomy" id="410659"/>
    <lineage>
        <taxon>unclassified sequences</taxon>
        <taxon>metagenomes</taxon>
        <taxon>ecological metagenomes</taxon>
    </lineage>
</organism>
<protein>
    <submittedName>
        <fullName evidence="1">Protein containing DUF509</fullName>
    </submittedName>
</protein>
<dbReference type="EMBL" id="AUZZ01007376">
    <property type="protein sequence ID" value="EQD42715.1"/>
    <property type="molecule type" value="Genomic_DNA"/>
</dbReference>
<proteinExistence type="predicted"/>
<sequence length="139" mass="15515">LAKSKALIIKSSKSYDALVKPVSTGESFMQLIAYGDNVTPEYIQAAYVNALASFEEHRNIAKSIGLEFLLYAAMTDQIDYAIKKMAPKQGKPFIIITNDSELLKDVEKHCRLSPFNPKASSRAKLMETLEKMSMARLHS</sequence>
<name>T1AKZ4_9ZZZZ</name>
<dbReference type="InterPro" id="IPR036504">
    <property type="entry name" value="CGI121/TPRKB_sf"/>
</dbReference>
<reference evidence="1" key="2">
    <citation type="journal article" date="2014" name="ISME J.">
        <title>Microbial stratification in low pH oxic and suboxic macroscopic growths along an acid mine drainage.</title>
        <authorList>
            <person name="Mendez-Garcia C."/>
            <person name="Mesa V."/>
            <person name="Sprenger R.R."/>
            <person name="Richter M."/>
            <person name="Diez M.S."/>
            <person name="Solano J."/>
            <person name="Bargiela R."/>
            <person name="Golyshina O.V."/>
            <person name="Manteca A."/>
            <person name="Ramos J.L."/>
            <person name="Gallego J.R."/>
            <person name="Llorente I."/>
            <person name="Martins Dos Santos V.A."/>
            <person name="Jensen O.N."/>
            <person name="Pelaez A.I."/>
            <person name="Sanchez J."/>
            <person name="Ferrer M."/>
        </authorList>
    </citation>
    <scope>NUCLEOTIDE SEQUENCE</scope>
</reference>
<dbReference type="Gene3D" id="3.30.2380.10">
    <property type="entry name" value="CGI121/TPRKB"/>
    <property type="match status" value="1"/>
</dbReference>
<comment type="caution">
    <text evidence="1">The sequence shown here is derived from an EMBL/GenBank/DDBJ whole genome shotgun (WGS) entry which is preliminary data.</text>
</comment>
<evidence type="ECO:0000313" key="1">
    <source>
        <dbReference type="EMBL" id="EQD42715.1"/>
    </source>
</evidence>
<reference evidence="1" key="1">
    <citation type="submission" date="2013-08" db="EMBL/GenBank/DDBJ databases">
        <authorList>
            <person name="Mendez C."/>
            <person name="Richter M."/>
            <person name="Ferrer M."/>
            <person name="Sanchez J."/>
        </authorList>
    </citation>
    <scope>NUCLEOTIDE SEQUENCE</scope>
</reference>
<accession>T1AKZ4</accession>
<feature type="non-terminal residue" evidence="1">
    <location>
        <position position="1"/>
    </location>
</feature>